<evidence type="ECO:0000256" key="1">
    <source>
        <dbReference type="SAM" id="MobiDB-lite"/>
    </source>
</evidence>
<name>A0A0P7UJD6_SCLFO</name>
<dbReference type="AlphaFoldDB" id="A0A0P7UJD6"/>
<proteinExistence type="predicted"/>
<feature type="domain" description="Mitochondrial transcription rescue factor 1 C-terminal" evidence="2">
    <location>
        <begin position="119"/>
        <end position="169"/>
    </location>
</feature>
<dbReference type="EMBL" id="JARO02009656">
    <property type="protein sequence ID" value="KPP61390.1"/>
    <property type="molecule type" value="Genomic_DNA"/>
</dbReference>
<accession>A0A0P7UJD6</accession>
<dbReference type="Proteomes" id="UP000034805">
    <property type="component" value="Unassembled WGS sequence"/>
</dbReference>
<evidence type="ECO:0000313" key="4">
    <source>
        <dbReference type="Proteomes" id="UP000034805"/>
    </source>
</evidence>
<sequence>MMRLWTSMRLVGRLAGPVPFQQMASAHIPPGTGATGRVMRTYLSWCPRPFSAAPEASIPPPGCTRVPARGKSSREGKKGSKKKTRMSREEDEDDEDPDPEASDEEEEPHEDPDLPRNYKDQERAVASLRYDLVIRAALDIPRNKIDDAFYQNRLRLNGQPLIKKSKTVSGPCGNDAPIPRSTCQASDR</sequence>
<comment type="caution">
    <text evidence="3">The sequence shown here is derived from an EMBL/GenBank/DDBJ whole genome shotgun (WGS) entry which is preliminary data.</text>
</comment>
<feature type="region of interest" description="Disordered" evidence="1">
    <location>
        <begin position="165"/>
        <end position="188"/>
    </location>
</feature>
<evidence type="ECO:0000313" key="3">
    <source>
        <dbReference type="EMBL" id="KPP61390.1"/>
    </source>
</evidence>
<organism evidence="3 4">
    <name type="scientific">Scleropages formosus</name>
    <name type="common">Asian bonytongue</name>
    <name type="synonym">Osteoglossum formosum</name>
    <dbReference type="NCBI Taxonomy" id="113540"/>
    <lineage>
        <taxon>Eukaryota</taxon>
        <taxon>Metazoa</taxon>
        <taxon>Chordata</taxon>
        <taxon>Craniata</taxon>
        <taxon>Vertebrata</taxon>
        <taxon>Euteleostomi</taxon>
        <taxon>Actinopterygii</taxon>
        <taxon>Neopterygii</taxon>
        <taxon>Teleostei</taxon>
        <taxon>Osteoglossocephala</taxon>
        <taxon>Osteoglossomorpha</taxon>
        <taxon>Osteoglossiformes</taxon>
        <taxon>Osteoglossidae</taxon>
        <taxon>Scleropages</taxon>
    </lineage>
</organism>
<dbReference type="Pfam" id="PF25818">
    <property type="entry name" value="MTRES1_C"/>
    <property type="match status" value="1"/>
</dbReference>
<dbReference type="PANTHER" id="PTHR13633">
    <property type="entry name" value="MITOCHONDRIAL TRANSCRIPTION RESCUE FACTOR 1"/>
    <property type="match status" value="1"/>
</dbReference>
<dbReference type="InterPro" id="IPR057896">
    <property type="entry name" value="MTRES1_C"/>
</dbReference>
<dbReference type="STRING" id="113540.ENSSFOP00015003949"/>
<dbReference type="PANTHER" id="PTHR13633:SF3">
    <property type="entry name" value="MITOCHONDRIAL TRANSCRIPTION RESCUE FACTOR 1"/>
    <property type="match status" value="1"/>
</dbReference>
<feature type="region of interest" description="Disordered" evidence="1">
    <location>
        <begin position="51"/>
        <end position="118"/>
    </location>
</feature>
<dbReference type="GO" id="GO:0005739">
    <property type="term" value="C:mitochondrion"/>
    <property type="evidence" value="ECO:0007669"/>
    <property type="project" value="TreeGrafter"/>
</dbReference>
<dbReference type="GO" id="GO:1903108">
    <property type="term" value="P:regulation of mitochondrial transcription"/>
    <property type="evidence" value="ECO:0007669"/>
    <property type="project" value="TreeGrafter"/>
</dbReference>
<protein>
    <recommendedName>
        <fullName evidence="2">Mitochondrial transcription rescue factor 1 C-terminal domain-containing protein</fullName>
    </recommendedName>
</protein>
<evidence type="ECO:0000259" key="2">
    <source>
        <dbReference type="Pfam" id="PF25818"/>
    </source>
</evidence>
<gene>
    <name evidence="3" type="ORF">Z043_120516</name>
</gene>
<dbReference type="GO" id="GO:0003723">
    <property type="term" value="F:RNA binding"/>
    <property type="evidence" value="ECO:0007669"/>
    <property type="project" value="TreeGrafter"/>
</dbReference>
<reference evidence="3 4" key="1">
    <citation type="submission" date="2015-08" db="EMBL/GenBank/DDBJ databases">
        <title>The genome of the Asian arowana (Scleropages formosus).</title>
        <authorList>
            <person name="Tan M.H."/>
            <person name="Gan H.M."/>
            <person name="Croft L.J."/>
            <person name="Austin C.M."/>
        </authorList>
    </citation>
    <scope>NUCLEOTIDE SEQUENCE [LARGE SCALE GENOMIC DNA]</scope>
    <source>
        <strain evidence="3">Aro1</strain>
    </source>
</reference>
<feature type="compositionally biased region" description="Acidic residues" evidence="1">
    <location>
        <begin position="89"/>
        <end position="110"/>
    </location>
</feature>